<protein>
    <recommendedName>
        <fullName evidence="5">Lipoprotein</fullName>
    </recommendedName>
</protein>
<name>A0ABT4V9X6_9PSEU</name>
<sequence length="166" mass="18524">MKRLLLPALLLVLTGCSSAPDGMDAQIREQLLGRVDDVKTAALKQDRAAAEAALGELHRAIAEAQARGELATESARTLLTATERVAEDVRTMPLPEPPAPVTVTVTPDPPVAPELPAEENRVDQRQQQLEEQVRRMQELRQHWEENRKQWQKVQENRGNNNGNEDN</sequence>
<proteinExistence type="predicted"/>
<reference evidence="3 4" key="1">
    <citation type="submission" date="2022-11" db="EMBL/GenBank/DDBJ databases">
        <title>Draft genome sequence of Saccharopolyspora sp. WRP15-2 isolated from rhizosphere soils of wild rice in Thailand.</title>
        <authorList>
            <person name="Duangmal K."/>
            <person name="Kammanee S."/>
            <person name="Muangham S."/>
        </authorList>
    </citation>
    <scope>NUCLEOTIDE SEQUENCE [LARGE SCALE GENOMIC DNA]</scope>
    <source>
        <strain evidence="3 4">WRP15-2</strain>
    </source>
</reference>
<organism evidence="3 4">
    <name type="scientific">Saccharopolyspora oryzae</name>
    <dbReference type="NCBI Taxonomy" id="2997343"/>
    <lineage>
        <taxon>Bacteria</taxon>
        <taxon>Bacillati</taxon>
        <taxon>Actinomycetota</taxon>
        <taxon>Actinomycetes</taxon>
        <taxon>Pseudonocardiales</taxon>
        <taxon>Pseudonocardiaceae</taxon>
        <taxon>Saccharopolyspora</taxon>
    </lineage>
</organism>
<keyword evidence="2" id="KW-0732">Signal</keyword>
<accession>A0ABT4V9X6</accession>
<comment type="caution">
    <text evidence="3">The sequence shown here is derived from an EMBL/GenBank/DDBJ whole genome shotgun (WGS) entry which is preliminary data.</text>
</comment>
<evidence type="ECO:0000256" key="2">
    <source>
        <dbReference type="SAM" id="SignalP"/>
    </source>
</evidence>
<feature type="signal peptide" evidence="2">
    <location>
        <begin position="1"/>
        <end position="19"/>
    </location>
</feature>
<dbReference type="PROSITE" id="PS51257">
    <property type="entry name" value="PROKAR_LIPOPROTEIN"/>
    <property type="match status" value="1"/>
</dbReference>
<dbReference type="Proteomes" id="UP001210380">
    <property type="component" value="Unassembled WGS sequence"/>
</dbReference>
<feature type="compositionally biased region" description="Low complexity" evidence="1">
    <location>
        <begin position="156"/>
        <end position="166"/>
    </location>
</feature>
<dbReference type="RefSeq" id="WP_270953354.1">
    <property type="nucleotide sequence ID" value="NZ_JAQGLA010000091.1"/>
</dbReference>
<feature type="region of interest" description="Disordered" evidence="1">
    <location>
        <begin position="146"/>
        <end position="166"/>
    </location>
</feature>
<keyword evidence="4" id="KW-1185">Reference proteome</keyword>
<dbReference type="EMBL" id="JAQGLA010000091">
    <property type="protein sequence ID" value="MDA3630211.1"/>
    <property type="molecule type" value="Genomic_DNA"/>
</dbReference>
<evidence type="ECO:0000313" key="4">
    <source>
        <dbReference type="Proteomes" id="UP001210380"/>
    </source>
</evidence>
<evidence type="ECO:0000313" key="3">
    <source>
        <dbReference type="EMBL" id="MDA3630211.1"/>
    </source>
</evidence>
<feature type="chain" id="PRO_5046075612" description="Lipoprotein" evidence="2">
    <location>
        <begin position="20"/>
        <end position="166"/>
    </location>
</feature>
<evidence type="ECO:0008006" key="5">
    <source>
        <dbReference type="Google" id="ProtNLM"/>
    </source>
</evidence>
<feature type="region of interest" description="Disordered" evidence="1">
    <location>
        <begin position="87"/>
        <end position="129"/>
    </location>
</feature>
<gene>
    <name evidence="3" type="ORF">OU415_32615</name>
</gene>
<evidence type="ECO:0000256" key="1">
    <source>
        <dbReference type="SAM" id="MobiDB-lite"/>
    </source>
</evidence>